<dbReference type="Pfam" id="PF11964">
    <property type="entry name" value="SpoIIAA-like"/>
    <property type="match status" value="1"/>
</dbReference>
<evidence type="ECO:0008006" key="2">
    <source>
        <dbReference type="Google" id="ProtNLM"/>
    </source>
</evidence>
<dbReference type="InterPro" id="IPR038396">
    <property type="entry name" value="SpoIIAA-like_sf"/>
</dbReference>
<proteinExistence type="predicted"/>
<name>A0A1W1ECM8_9ZZZZ</name>
<dbReference type="EMBL" id="FPKX01000020">
    <property type="protein sequence ID" value="SFZ97768.1"/>
    <property type="molecule type" value="Genomic_DNA"/>
</dbReference>
<dbReference type="Gene3D" id="3.40.50.10600">
    <property type="entry name" value="SpoIIaa-like domains"/>
    <property type="match status" value="1"/>
</dbReference>
<dbReference type="InterPro" id="IPR036513">
    <property type="entry name" value="STAS_dom_sf"/>
</dbReference>
<sequence length="121" mass="14259">MITKLDQSNKNNLAYEIQGKVSAQDEQNWIKDLNEIVDEYNTFNIMLVLGENTSWGMEAGIADIKWIMKHMDKFNKIAIVADSSVWKWLIKVDSFFAQFVGIDEKFFEMKDREKAWDWVTK</sequence>
<dbReference type="InterPro" id="IPR021866">
    <property type="entry name" value="SpoIIAA-like"/>
</dbReference>
<reference evidence="1" key="1">
    <citation type="submission" date="2016-10" db="EMBL/GenBank/DDBJ databases">
        <authorList>
            <person name="de Groot N.N."/>
        </authorList>
    </citation>
    <scope>NUCLEOTIDE SEQUENCE</scope>
</reference>
<protein>
    <recommendedName>
        <fullName evidence="2">STAS/SEC14 domain-containing protein</fullName>
    </recommendedName>
</protein>
<gene>
    <name evidence="1" type="ORF">MNB_SV-5-138</name>
</gene>
<dbReference type="SUPFAM" id="SSF52091">
    <property type="entry name" value="SpoIIaa-like"/>
    <property type="match status" value="1"/>
</dbReference>
<evidence type="ECO:0000313" key="1">
    <source>
        <dbReference type="EMBL" id="SFZ97768.1"/>
    </source>
</evidence>
<accession>A0A1W1ECM8</accession>
<organism evidence="1">
    <name type="scientific">hydrothermal vent metagenome</name>
    <dbReference type="NCBI Taxonomy" id="652676"/>
    <lineage>
        <taxon>unclassified sequences</taxon>
        <taxon>metagenomes</taxon>
        <taxon>ecological metagenomes</taxon>
    </lineage>
</organism>
<dbReference type="AlphaFoldDB" id="A0A1W1ECM8"/>